<keyword evidence="2" id="KW-1185">Reference proteome</keyword>
<dbReference type="Proteomes" id="UP000807342">
    <property type="component" value="Unassembled WGS sequence"/>
</dbReference>
<reference evidence="1" key="1">
    <citation type="submission" date="2020-11" db="EMBL/GenBank/DDBJ databases">
        <authorList>
            <consortium name="DOE Joint Genome Institute"/>
            <person name="Ahrendt S."/>
            <person name="Riley R."/>
            <person name="Andreopoulos W."/>
            <person name="Labutti K."/>
            <person name="Pangilinan J."/>
            <person name="Ruiz-Duenas F.J."/>
            <person name="Barrasa J.M."/>
            <person name="Sanchez-Garcia M."/>
            <person name="Camarero S."/>
            <person name="Miyauchi S."/>
            <person name="Serrano A."/>
            <person name="Linde D."/>
            <person name="Babiker R."/>
            <person name="Drula E."/>
            <person name="Ayuso-Fernandez I."/>
            <person name="Pacheco R."/>
            <person name="Padilla G."/>
            <person name="Ferreira P."/>
            <person name="Barriuso J."/>
            <person name="Kellner H."/>
            <person name="Castanera R."/>
            <person name="Alfaro M."/>
            <person name="Ramirez L."/>
            <person name="Pisabarro A.G."/>
            <person name="Kuo A."/>
            <person name="Tritt A."/>
            <person name="Lipzen A."/>
            <person name="He G."/>
            <person name="Yan M."/>
            <person name="Ng V."/>
            <person name="Cullen D."/>
            <person name="Martin F."/>
            <person name="Rosso M.-N."/>
            <person name="Henrissat B."/>
            <person name="Hibbett D."/>
            <person name="Martinez A.T."/>
            <person name="Grigoriev I.V."/>
        </authorList>
    </citation>
    <scope>NUCLEOTIDE SEQUENCE</scope>
    <source>
        <strain evidence="1">MF-IS2</strain>
    </source>
</reference>
<dbReference type="EMBL" id="MU151076">
    <property type="protein sequence ID" value="KAF9452003.1"/>
    <property type="molecule type" value="Genomic_DNA"/>
</dbReference>
<sequence>MVPAHSPPLAFSLRRHKLHLTLPFVIALSRLPRVPHLALLCPSSWDLHPGDFLVKFAEIQNSPSTDLLQLRLPYCQQLIYKRRHCLTYTLLVAAWGMFCSNTACHVYLFYLENTLSSLLRNTNTAESANDDHLAKRCRRNNDIIPSQNPQGGTTTRYPSSVRSICRC</sequence>
<evidence type="ECO:0000313" key="1">
    <source>
        <dbReference type="EMBL" id="KAF9452003.1"/>
    </source>
</evidence>
<organism evidence="1 2">
    <name type="scientific">Macrolepiota fuliginosa MF-IS2</name>
    <dbReference type="NCBI Taxonomy" id="1400762"/>
    <lineage>
        <taxon>Eukaryota</taxon>
        <taxon>Fungi</taxon>
        <taxon>Dikarya</taxon>
        <taxon>Basidiomycota</taxon>
        <taxon>Agaricomycotina</taxon>
        <taxon>Agaricomycetes</taxon>
        <taxon>Agaricomycetidae</taxon>
        <taxon>Agaricales</taxon>
        <taxon>Agaricineae</taxon>
        <taxon>Agaricaceae</taxon>
        <taxon>Macrolepiota</taxon>
    </lineage>
</organism>
<gene>
    <name evidence="1" type="ORF">P691DRAFT_805820</name>
</gene>
<evidence type="ECO:0000313" key="2">
    <source>
        <dbReference type="Proteomes" id="UP000807342"/>
    </source>
</evidence>
<name>A0A9P6C8C1_9AGAR</name>
<dbReference type="AlphaFoldDB" id="A0A9P6C8C1"/>
<accession>A0A9P6C8C1</accession>
<protein>
    <submittedName>
        <fullName evidence="1">Uncharacterized protein</fullName>
    </submittedName>
</protein>
<proteinExistence type="predicted"/>
<comment type="caution">
    <text evidence="1">The sequence shown here is derived from an EMBL/GenBank/DDBJ whole genome shotgun (WGS) entry which is preliminary data.</text>
</comment>